<dbReference type="Pfam" id="PF00078">
    <property type="entry name" value="RVT_1"/>
    <property type="match status" value="1"/>
</dbReference>
<comment type="caution">
    <text evidence="3">The sequence shown here is derived from an EMBL/GenBank/DDBJ whole genome shotgun (WGS) entry which is preliminary data.</text>
</comment>
<feature type="region of interest" description="Disordered" evidence="1">
    <location>
        <begin position="155"/>
        <end position="188"/>
    </location>
</feature>
<gene>
    <name evidence="3" type="ORF">CBR_g37494</name>
</gene>
<organism evidence="3 4">
    <name type="scientific">Chara braunii</name>
    <name type="common">Braun's stonewort</name>
    <dbReference type="NCBI Taxonomy" id="69332"/>
    <lineage>
        <taxon>Eukaryota</taxon>
        <taxon>Viridiplantae</taxon>
        <taxon>Streptophyta</taxon>
        <taxon>Charophyceae</taxon>
        <taxon>Charales</taxon>
        <taxon>Characeae</taxon>
        <taxon>Chara</taxon>
    </lineage>
</organism>
<dbReference type="PROSITE" id="PS50878">
    <property type="entry name" value="RT_POL"/>
    <property type="match status" value="1"/>
</dbReference>
<dbReference type="Gene3D" id="2.40.70.10">
    <property type="entry name" value="Acid Proteases"/>
    <property type="match status" value="1"/>
</dbReference>
<dbReference type="Gramene" id="GBG83693">
    <property type="protein sequence ID" value="GBG83693"/>
    <property type="gene ID" value="CBR_g37494"/>
</dbReference>
<sequence>MTTIHDVQVNSLHKKISWENLTRFIVDEGPTLAINRLFATTQSNTSTHDWLTEWQKIVATPDLDLPFSHLRREFNNRSCAALSLALGDREQYTTFVEIIDKAREIIKTNQAAAHEKSVGQPGYVEKGKFGPRPQPIAAVQPDNIVEDPIATLASREGDQVAAVQPRSNNNFRGKGKAETASRAGMDSQYHGSIPAPLMDAGVEVVDLHDYVAKIDHEFKTQWYNDNDTPLLYVRILIGEATCSALIDCGATQNYISQDFMIRVGLGPRVYLPRLYGPLPRIDDLLERLGGSKFFSKLDVKSGYHQLEIRQEDRSKTAFKMRYGHFEWLVMPFGLTNAPTTFQAAMTTEFRHMLDIFVLIYLDDILVYNRSLDKHVEHLCTVLDRLRQAKYKANRNKCEFMRQELEYLGHYMTPQGIRPLADKIKVIRVWPELTNTTDVRSFMGLAGYY</sequence>
<dbReference type="Gene3D" id="3.10.10.10">
    <property type="entry name" value="HIV Type 1 Reverse Transcriptase, subunit A, domain 1"/>
    <property type="match status" value="1"/>
</dbReference>
<accession>A0A388LNA1</accession>
<feature type="domain" description="Reverse transcriptase" evidence="2">
    <location>
        <begin position="174"/>
        <end position="411"/>
    </location>
</feature>
<dbReference type="InterPro" id="IPR043502">
    <property type="entry name" value="DNA/RNA_pol_sf"/>
</dbReference>
<dbReference type="SUPFAM" id="SSF56672">
    <property type="entry name" value="DNA/RNA polymerases"/>
    <property type="match status" value="1"/>
</dbReference>
<dbReference type="InterPro" id="IPR000477">
    <property type="entry name" value="RT_dom"/>
</dbReference>
<name>A0A388LNA1_CHABU</name>
<dbReference type="EMBL" id="BFEA01000448">
    <property type="protein sequence ID" value="GBG83693.1"/>
    <property type="molecule type" value="Genomic_DNA"/>
</dbReference>
<dbReference type="OrthoDB" id="5599419at2759"/>
<dbReference type="CDD" id="cd01647">
    <property type="entry name" value="RT_LTR"/>
    <property type="match status" value="1"/>
</dbReference>
<reference evidence="3 4" key="1">
    <citation type="journal article" date="2018" name="Cell">
        <title>The Chara Genome: Secondary Complexity and Implications for Plant Terrestrialization.</title>
        <authorList>
            <person name="Nishiyama T."/>
            <person name="Sakayama H."/>
            <person name="Vries J.D."/>
            <person name="Buschmann H."/>
            <person name="Saint-Marcoux D."/>
            <person name="Ullrich K.K."/>
            <person name="Haas F.B."/>
            <person name="Vanderstraeten L."/>
            <person name="Becker D."/>
            <person name="Lang D."/>
            <person name="Vosolsobe S."/>
            <person name="Rombauts S."/>
            <person name="Wilhelmsson P.K.I."/>
            <person name="Janitza P."/>
            <person name="Kern R."/>
            <person name="Heyl A."/>
            <person name="Rumpler F."/>
            <person name="Villalobos L.I.A.C."/>
            <person name="Clay J.M."/>
            <person name="Skokan R."/>
            <person name="Toyoda A."/>
            <person name="Suzuki Y."/>
            <person name="Kagoshima H."/>
            <person name="Schijlen E."/>
            <person name="Tajeshwar N."/>
            <person name="Catarino B."/>
            <person name="Hetherington A.J."/>
            <person name="Saltykova A."/>
            <person name="Bonnot C."/>
            <person name="Breuninger H."/>
            <person name="Symeonidi A."/>
            <person name="Radhakrishnan G.V."/>
            <person name="Van Nieuwerburgh F."/>
            <person name="Deforce D."/>
            <person name="Chang C."/>
            <person name="Karol K.G."/>
            <person name="Hedrich R."/>
            <person name="Ulvskov P."/>
            <person name="Glockner G."/>
            <person name="Delwiche C.F."/>
            <person name="Petrasek J."/>
            <person name="Van de Peer Y."/>
            <person name="Friml J."/>
            <person name="Beilby M."/>
            <person name="Dolan L."/>
            <person name="Kohara Y."/>
            <person name="Sugano S."/>
            <person name="Fujiyama A."/>
            <person name="Delaux P.-M."/>
            <person name="Quint M."/>
            <person name="TheiBen G."/>
            <person name="Hagemann M."/>
            <person name="Harholt J."/>
            <person name="Dunand C."/>
            <person name="Zachgo S."/>
            <person name="Langdale J."/>
            <person name="Maumus F."/>
            <person name="Straeten D.V.D."/>
            <person name="Gould S.B."/>
            <person name="Rensing S.A."/>
        </authorList>
    </citation>
    <scope>NUCLEOTIDE SEQUENCE [LARGE SCALE GENOMIC DNA]</scope>
    <source>
        <strain evidence="3 4">S276</strain>
    </source>
</reference>
<evidence type="ECO:0000256" key="1">
    <source>
        <dbReference type="SAM" id="MobiDB-lite"/>
    </source>
</evidence>
<dbReference type="AlphaFoldDB" id="A0A388LNA1"/>
<protein>
    <recommendedName>
        <fullName evidence="2">Reverse transcriptase domain-containing protein</fullName>
    </recommendedName>
</protein>
<keyword evidence="4" id="KW-1185">Reference proteome</keyword>
<evidence type="ECO:0000313" key="3">
    <source>
        <dbReference type="EMBL" id="GBG83693.1"/>
    </source>
</evidence>
<dbReference type="PANTHER" id="PTHR24559">
    <property type="entry name" value="TRANSPOSON TY3-I GAG-POL POLYPROTEIN"/>
    <property type="match status" value="1"/>
</dbReference>
<evidence type="ECO:0000313" key="4">
    <source>
        <dbReference type="Proteomes" id="UP000265515"/>
    </source>
</evidence>
<proteinExistence type="predicted"/>
<dbReference type="InterPro" id="IPR053134">
    <property type="entry name" value="RNA-dir_DNA_polymerase"/>
</dbReference>
<dbReference type="Gene3D" id="3.30.70.270">
    <property type="match status" value="1"/>
</dbReference>
<dbReference type="InterPro" id="IPR043128">
    <property type="entry name" value="Rev_trsase/Diguanyl_cyclase"/>
</dbReference>
<dbReference type="InterPro" id="IPR021109">
    <property type="entry name" value="Peptidase_aspartic_dom_sf"/>
</dbReference>
<evidence type="ECO:0000259" key="2">
    <source>
        <dbReference type="PROSITE" id="PS50878"/>
    </source>
</evidence>
<dbReference type="Proteomes" id="UP000265515">
    <property type="component" value="Unassembled WGS sequence"/>
</dbReference>
<dbReference type="PANTHER" id="PTHR24559:SF444">
    <property type="entry name" value="REVERSE TRANSCRIPTASE DOMAIN-CONTAINING PROTEIN"/>
    <property type="match status" value="1"/>
</dbReference>